<keyword evidence="3" id="KW-1185">Reference proteome</keyword>
<dbReference type="EMBL" id="SDPQ02000001">
    <property type="protein sequence ID" value="KAA1400053.1"/>
    <property type="molecule type" value="Genomic_DNA"/>
</dbReference>
<dbReference type="Proteomes" id="UP000380867">
    <property type="component" value="Unassembled WGS sequence"/>
</dbReference>
<name>A0A5M4FJW4_9ACTN</name>
<dbReference type="Pfam" id="PF20791">
    <property type="entry name" value="Acyl-ACP_TE_C"/>
    <property type="match status" value="1"/>
</dbReference>
<evidence type="ECO:0000259" key="1">
    <source>
        <dbReference type="Pfam" id="PF20791"/>
    </source>
</evidence>
<dbReference type="RefSeq" id="WP_149688158.1">
    <property type="nucleotide sequence ID" value="NZ_SDPQ02000001.1"/>
</dbReference>
<organism evidence="2 3">
    <name type="scientific">Aeromicrobium ginsengisoli</name>
    <dbReference type="NCBI Taxonomy" id="363867"/>
    <lineage>
        <taxon>Bacteria</taxon>
        <taxon>Bacillati</taxon>
        <taxon>Actinomycetota</taxon>
        <taxon>Actinomycetes</taxon>
        <taxon>Propionibacteriales</taxon>
        <taxon>Nocardioidaceae</taxon>
        <taxon>Aeromicrobium</taxon>
    </lineage>
</organism>
<sequence>MSSTVVHELPMRWADLDSLNHVNNVVYLDYAAESRAMLVEDGVLDERPVRRVVVEFLRSLLLSRRPVHITSTIDGDELVQEIRPVPDASPFARVTTTFGAPERLRAAPSYGDTLPCRVRRSDLGPDGLVTGVKVFELVQEARILLIANRLKALSAGRFVLGRTDVTYGDGMPWRREPYEVSSWVSRLGTSSATIEAEIIGPDTVHARASAVLIGFDLETSRSRPYNHEEREAFASLSRPG</sequence>
<evidence type="ECO:0000313" key="3">
    <source>
        <dbReference type="Proteomes" id="UP000380867"/>
    </source>
</evidence>
<evidence type="ECO:0000313" key="2">
    <source>
        <dbReference type="EMBL" id="KAA1400053.1"/>
    </source>
</evidence>
<reference evidence="2" key="1">
    <citation type="submission" date="2019-09" db="EMBL/GenBank/DDBJ databases">
        <authorList>
            <person name="Li J."/>
        </authorList>
    </citation>
    <scope>NUCLEOTIDE SEQUENCE [LARGE SCALE GENOMIC DNA]</scope>
    <source>
        <strain evidence="2">JCM 14732</strain>
    </source>
</reference>
<comment type="caution">
    <text evidence="2">The sequence shown here is derived from an EMBL/GenBank/DDBJ whole genome shotgun (WGS) entry which is preliminary data.</text>
</comment>
<feature type="domain" description="Acyl-ACP thioesterase-like C-terminal" evidence="1">
    <location>
        <begin position="5"/>
        <end position="56"/>
    </location>
</feature>
<accession>A0A5M4FJW4</accession>
<dbReference type="InterPro" id="IPR049427">
    <property type="entry name" value="Acyl-ACP_TE_C"/>
</dbReference>
<protein>
    <recommendedName>
        <fullName evidence="1">Acyl-ACP thioesterase-like C-terminal domain-containing protein</fullName>
    </recommendedName>
</protein>
<proteinExistence type="predicted"/>
<gene>
    <name evidence="2" type="ORF">ESP70_004725</name>
</gene>
<dbReference type="OrthoDB" id="9799036at2"/>
<dbReference type="AlphaFoldDB" id="A0A5M4FJW4"/>
<dbReference type="Gene3D" id="3.10.129.10">
    <property type="entry name" value="Hotdog Thioesterase"/>
    <property type="match status" value="2"/>
</dbReference>
<dbReference type="SUPFAM" id="SSF54637">
    <property type="entry name" value="Thioesterase/thiol ester dehydrase-isomerase"/>
    <property type="match status" value="2"/>
</dbReference>
<dbReference type="InterPro" id="IPR029069">
    <property type="entry name" value="HotDog_dom_sf"/>
</dbReference>